<dbReference type="Proteomes" id="UP000306340">
    <property type="component" value="Unassembled WGS sequence"/>
</dbReference>
<reference evidence="1 2" key="1">
    <citation type="submission" date="2019-04" db="EMBL/GenBank/DDBJ databases">
        <title>Crypto-aerobic microbial life in anoxic (sulfidic) marine sediments.</title>
        <authorList>
            <person name="Bhattacharya S."/>
            <person name="Roy C."/>
            <person name="Mondal N."/>
            <person name="Sarkar J."/>
            <person name="Mandal S."/>
            <person name="Rameez M.J."/>
            <person name="Ghosh W."/>
        </authorList>
    </citation>
    <scope>NUCLEOTIDE SEQUENCE [LARGE SCALE GENOMIC DNA]</scope>
    <source>
        <strain evidence="1 2">SBBC</strain>
    </source>
</reference>
<protein>
    <recommendedName>
        <fullName evidence="3">Nitrogen fixation protein</fullName>
    </recommendedName>
</protein>
<evidence type="ECO:0008006" key="3">
    <source>
        <dbReference type="Google" id="ProtNLM"/>
    </source>
</evidence>
<gene>
    <name evidence="1" type="ORF">FAZ78_18505</name>
</gene>
<comment type="caution">
    <text evidence="1">The sequence shown here is derived from an EMBL/GenBank/DDBJ whole genome shotgun (WGS) entry which is preliminary data.</text>
</comment>
<sequence length="131" mass="13938">MTTLTCPSAPASPGAVLLGMKGAEGRIVPLRTRMEVDAEFLASASRQGPPEARMRFASPCRSEGCAQWTGTACGIIQRVLDHIDRLPDPPLLAETLPPCTIRQSCRWFSDRGRPACAACDLVVTDQVAAGS</sequence>
<organism evidence="1 2">
    <name type="scientific">Cereibacter changlensis</name>
    <dbReference type="NCBI Taxonomy" id="402884"/>
    <lineage>
        <taxon>Bacteria</taxon>
        <taxon>Pseudomonadati</taxon>
        <taxon>Pseudomonadota</taxon>
        <taxon>Alphaproteobacteria</taxon>
        <taxon>Rhodobacterales</taxon>
        <taxon>Paracoccaceae</taxon>
        <taxon>Cereibacter</taxon>
    </lineage>
</organism>
<proteinExistence type="predicted"/>
<dbReference type="EMBL" id="SWAU01000226">
    <property type="protein sequence ID" value="TKA95122.1"/>
    <property type="molecule type" value="Genomic_DNA"/>
</dbReference>
<evidence type="ECO:0000313" key="1">
    <source>
        <dbReference type="EMBL" id="TKA95122.1"/>
    </source>
</evidence>
<name>A0A4U0YRH2_9RHOB</name>
<evidence type="ECO:0000313" key="2">
    <source>
        <dbReference type="Proteomes" id="UP000306340"/>
    </source>
</evidence>
<dbReference type="AlphaFoldDB" id="A0A4U0YRH2"/>
<accession>A0A4U0YRH2</accession>
<dbReference type="RefSeq" id="WP_136793862.1">
    <property type="nucleotide sequence ID" value="NZ_SWAU01000226.1"/>
</dbReference>